<comment type="subcellular location">
    <subcellularLocation>
        <location evidence="1">Membrane</location>
        <topology evidence="1">Single-pass membrane protein</topology>
    </subcellularLocation>
</comment>
<dbReference type="InterPro" id="IPR002403">
    <property type="entry name" value="Cyt_P450_E_grp-IV"/>
</dbReference>
<keyword evidence="3 11" id="KW-0349">Heme</keyword>
<dbReference type="GO" id="GO:0020037">
    <property type="term" value="F:heme binding"/>
    <property type="evidence" value="ECO:0007669"/>
    <property type="project" value="InterPro"/>
</dbReference>
<gene>
    <name evidence="14" type="primary">LOC101513600</name>
</gene>
<dbReference type="InterPro" id="IPR001128">
    <property type="entry name" value="Cyt_P450"/>
</dbReference>
<keyword evidence="13" id="KW-1185">Reference proteome</keyword>
<dbReference type="PANTHER" id="PTHR24282:SF26">
    <property type="entry name" value="CYTOCHROME P450"/>
    <property type="match status" value="1"/>
</dbReference>
<keyword evidence="6" id="KW-1133">Transmembrane helix</keyword>
<evidence type="ECO:0000256" key="9">
    <source>
        <dbReference type="ARBA" id="ARBA00023033"/>
    </source>
</evidence>
<comment type="similarity">
    <text evidence="2 12">Belongs to the cytochrome P450 family.</text>
</comment>
<evidence type="ECO:0000256" key="3">
    <source>
        <dbReference type="ARBA" id="ARBA00022617"/>
    </source>
</evidence>
<dbReference type="InterPro" id="IPR050665">
    <property type="entry name" value="Cytochrome_P450_Monooxygen"/>
</dbReference>
<reference evidence="14" key="1">
    <citation type="submission" date="2025-08" db="UniProtKB">
        <authorList>
            <consortium name="RefSeq"/>
        </authorList>
    </citation>
    <scope>IDENTIFICATION</scope>
    <source>
        <tissue evidence="14">Etiolated seedlings</tissue>
    </source>
</reference>
<dbReference type="AlphaFoldDB" id="A0A1S2Z8L3"/>
<dbReference type="GO" id="GO:0016705">
    <property type="term" value="F:oxidoreductase activity, acting on paired donors, with incorporation or reduction of molecular oxygen"/>
    <property type="evidence" value="ECO:0007669"/>
    <property type="project" value="InterPro"/>
</dbReference>
<dbReference type="InterPro" id="IPR017972">
    <property type="entry name" value="Cyt_P450_CS"/>
</dbReference>
<dbReference type="PRINTS" id="PR00465">
    <property type="entry name" value="EP450IV"/>
</dbReference>
<evidence type="ECO:0000256" key="7">
    <source>
        <dbReference type="ARBA" id="ARBA00023002"/>
    </source>
</evidence>
<dbReference type="GO" id="GO:0005506">
    <property type="term" value="F:iron ion binding"/>
    <property type="evidence" value="ECO:0007669"/>
    <property type="project" value="InterPro"/>
</dbReference>
<accession>A0A1S2Z8L3</accession>
<keyword evidence="9 12" id="KW-0503">Monooxygenase</keyword>
<evidence type="ECO:0000313" key="13">
    <source>
        <dbReference type="Proteomes" id="UP000087171"/>
    </source>
</evidence>
<dbReference type="Proteomes" id="UP000087171">
    <property type="component" value="Unplaced"/>
</dbReference>
<keyword evidence="4" id="KW-0812">Transmembrane</keyword>
<dbReference type="PaxDb" id="3827-XP_004517000.1"/>
<evidence type="ECO:0000256" key="10">
    <source>
        <dbReference type="ARBA" id="ARBA00023136"/>
    </source>
</evidence>
<evidence type="ECO:0000256" key="8">
    <source>
        <dbReference type="ARBA" id="ARBA00023004"/>
    </source>
</evidence>
<evidence type="ECO:0000256" key="11">
    <source>
        <dbReference type="PIRSR" id="PIRSR602403-1"/>
    </source>
</evidence>
<dbReference type="GO" id="GO:0004497">
    <property type="term" value="F:monooxygenase activity"/>
    <property type="evidence" value="ECO:0007669"/>
    <property type="project" value="UniProtKB-KW"/>
</dbReference>
<keyword evidence="8 11" id="KW-0408">Iron</keyword>
<keyword evidence="7 12" id="KW-0560">Oxidoreductase</keyword>
<evidence type="ECO:0000256" key="6">
    <source>
        <dbReference type="ARBA" id="ARBA00022989"/>
    </source>
</evidence>
<dbReference type="RefSeq" id="XP_004517000.1">
    <property type="nucleotide sequence ID" value="XM_004516943.1"/>
</dbReference>
<evidence type="ECO:0000256" key="1">
    <source>
        <dbReference type="ARBA" id="ARBA00004167"/>
    </source>
</evidence>
<dbReference type="eggNOG" id="KOG0157">
    <property type="taxonomic scope" value="Eukaryota"/>
</dbReference>
<dbReference type="PROSITE" id="PS00086">
    <property type="entry name" value="CYTOCHROME_P450"/>
    <property type="match status" value="1"/>
</dbReference>
<dbReference type="InterPro" id="IPR036396">
    <property type="entry name" value="Cyt_P450_sf"/>
</dbReference>
<comment type="cofactor">
    <cofactor evidence="11">
        <name>heme</name>
        <dbReference type="ChEBI" id="CHEBI:30413"/>
    </cofactor>
</comment>
<proteinExistence type="inferred from homology"/>
<dbReference type="Pfam" id="PF00067">
    <property type="entry name" value="p450"/>
    <property type="match status" value="1"/>
</dbReference>
<protein>
    <submittedName>
        <fullName evidence="14">Cytochrome P450 714C2-like</fullName>
    </submittedName>
</protein>
<evidence type="ECO:0000313" key="14">
    <source>
        <dbReference type="RefSeq" id="XP_004517000.1"/>
    </source>
</evidence>
<organism evidence="13 14">
    <name type="scientific">Cicer arietinum</name>
    <name type="common">Chickpea</name>
    <name type="synonym">Garbanzo</name>
    <dbReference type="NCBI Taxonomy" id="3827"/>
    <lineage>
        <taxon>Eukaryota</taxon>
        <taxon>Viridiplantae</taxon>
        <taxon>Streptophyta</taxon>
        <taxon>Embryophyta</taxon>
        <taxon>Tracheophyta</taxon>
        <taxon>Spermatophyta</taxon>
        <taxon>Magnoliopsida</taxon>
        <taxon>eudicotyledons</taxon>
        <taxon>Gunneridae</taxon>
        <taxon>Pentapetalae</taxon>
        <taxon>rosids</taxon>
        <taxon>fabids</taxon>
        <taxon>Fabales</taxon>
        <taxon>Fabaceae</taxon>
        <taxon>Papilionoideae</taxon>
        <taxon>50 kb inversion clade</taxon>
        <taxon>NPAAA clade</taxon>
        <taxon>Hologalegina</taxon>
        <taxon>IRL clade</taxon>
        <taxon>Cicereae</taxon>
        <taxon>Cicer</taxon>
    </lineage>
</organism>
<evidence type="ECO:0000256" key="12">
    <source>
        <dbReference type="RuleBase" id="RU000461"/>
    </source>
</evidence>
<name>A0A1S2Z8L3_CICAR</name>
<keyword evidence="5 11" id="KW-0479">Metal-binding</keyword>
<evidence type="ECO:0000256" key="4">
    <source>
        <dbReference type="ARBA" id="ARBA00022692"/>
    </source>
</evidence>
<dbReference type="PANTHER" id="PTHR24282">
    <property type="entry name" value="CYTOCHROME P450 FAMILY MEMBER"/>
    <property type="match status" value="1"/>
</dbReference>
<dbReference type="STRING" id="3827.A0A1S2Z8L3"/>
<keyword evidence="10" id="KW-0472">Membrane</keyword>
<dbReference type="Gene3D" id="1.10.630.10">
    <property type="entry name" value="Cytochrome P450"/>
    <property type="match status" value="1"/>
</dbReference>
<dbReference type="OrthoDB" id="1429833at2759"/>
<evidence type="ECO:0000256" key="2">
    <source>
        <dbReference type="ARBA" id="ARBA00010617"/>
    </source>
</evidence>
<dbReference type="GO" id="GO:0016020">
    <property type="term" value="C:membrane"/>
    <property type="evidence" value="ECO:0007669"/>
    <property type="project" value="UniProtKB-SubCell"/>
</dbReference>
<dbReference type="SUPFAM" id="SSF48264">
    <property type="entry name" value="Cytochrome P450"/>
    <property type="match status" value="1"/>
</dbReference>
<sequence>MWRLEKEINSKISKLIKQHQSDAQDEHDLLQMILDSANKYWQDRVRVEVIQVCGYGNIDATILKSMKTRSVCKSREFQIRDLHLTIVIQETLRFYPPSSLIVRIALQNINLKGILVPKGMDIQIPMPILHQDSKLWGHDAHKFNPQRFANGVNRACKVPQVYMPFGIGPHVCVGQHLAMLELKVILSLILLKFRFSLSSSYCHSPSFHVLIEPLMEFFFI</sequence>
<dbReference type="PRINTS" id="PR00385">
    <property type="entry name" value="P450"/>
</dbReference>
<feature type="binding site" description="axial binding residue" evidence="11">
    <location>
        <position position="172"/>
    </location>
    <ligand>
        <name>heme</name>
        <dbReference type="ChEBI" id="CHEBI:30413"/>
    </ligand>
    <ligandPart>
        <name>Fe</name>
        <dbReference type="ChEBI" id="CHEBI:18248"/>
    </ligandPart>
</feature>
<evidence type="ECO:0000256" key="5">
    <source>
        <dbReference type="ARBA" id="ARBA00022723"/>
    </source>
</evidence>